<sequence length="113" mass="12192">MLLPLLLLAQEASAIDAAIAEYRAKTAGDVQCKVADDADEIVVCGLREADRYRVPFVPPSRQELPDQRVNRLVGGRTEPECGQGAFMAHCGFVGATVSVGGRGLKWVRRELAP</sequence>
<name>A0ABU3N5M6_9SPHN</name>
<accession>A0ABU3N5M6</accession>
<evidence type="ECO:0000313" key="1">
    <source>
        <dbReference type="EMBL" id="MDT8759837.1"/>
    </source>
</evidence>
<organism evidence="1">
    <name type="scientific">Sphingomonas psychrotolerans</name>
    <dbReference type="NCBI Taxonomy" id="1327635"/>
    <lineage>
        <taxon>Bacteria</taxon>
        <taxon>Pseudomonadati</taxon>
        <taxon>Pseudomonadota</taxon>
        <taxon>Alphaproteobacteria</taxon>
        <taxon>Sphingomonadales</taxon>
        <taxon>Sphingomonadaceae</taxon>
        <taxon>Sphingomonas</taxon>
    </lineage>
</organism>
<proteinExistence type="predicted"/>
<comment type="caution">
    <text evidence="1">The sequence shown here is derived from an EMBL/GenBank/DDBJ whole genome shotgun (WGS) entry which is preliminary data.</text>
</comment>
<gene>
    <name evidence="1" type="ORF">MZO42_14135</name>
</gene>
<protein>
    <submittedName>
        <fullName evidence="1">Uncharacterized protein</fullName>
    </submittedName>
</protein>
<reference evidence="1" key="1">
    <citation type="submission" date="2022-04" db="EMBL/GenBank/DDBJ databases">
        <title>Tomato heritable bacteria conferring resistance against bacterial wilt.</title>
        <authorList>
            <person name="Yin J."/>
        </authorList>
    </citation>
    <scope>NUCLEOTIDE SEQUENCE</scope>
    <source>
        <strain evidence="1">Cra20</strain>
    </source>
</reference>
<dbReference type="EMBL" id="JALMLT010000003">
    <property type="protein sequence ID" value="MDT8759837.1"/>
    <property type="molecule type" value="Genomic_DNA"/>
</dbReference>